<dbReference type="PANTHER" id="PTHR22883:SF23">
    <property type="entry name" value="PALMITOYLTRANSFERASE ZDHHC6"/>
    <property type="match status" value="1"/>
</dbReference>
<evidence type="ECO:0000256" key="8">
    <source>
        <dbReference type="ARBA" id="ARBA00023315"/>
    </source>
</evidence>
<dbReference type="GO" id="GO:0006612">
    <property type="term" value="P:protein targeting to membrane"/>
    <property type="evidence" value="ECO:0007669"/>
    <property type="project" value="TreeGrafter"/>
</dbReference>
<keyword evidence="6" id="KW-0564">Palmitate</keyword>
<comment type="similarity">
    <text evidence="9">Belongs to the DHHC palmitoyltransferase family. PFA5 subfamily.</text>
</comment>
<sequence length="418" mass="46867">MGARNAAALTTDKMVLDKPTFCGTITEARYAARERRERKPQPWVVRKLMVVVTLGIMGYTAYVYAGRFFVRLKDGGRRPAGVGLLIGWAILYLWMLWAYIKVILTPPGNACDYAQKTPQPLLERPQWGQPPQDSADSFDSRAAALTDIETGRIGATREIAIPDGPPPVYIPGRNGSRQPRGRFPTTAPLLPPHRYCSRCSIVKPYRAHHCRTCGTCILKFDHHCPWIGQCVGARNHKFFVNFCVATVFFTIYTFASLLGFNLGSNMRVGRSNGDVDPQEVVIIALAALFFLFTASLGVAHSRMILLSQTTVESLNVQRLKERDGAGLEEAGIRCWDVDTKRRVIAAYDAEWGRPDTEGNVWWAGSARKGWEDVMGRSVWGWIFPIGAPLGDGLHYVPNPRFDAEGRWRRRSEWPEGLR</sequence>
<dbReference type="OrthoDB" id="1436450at2759"/>
<feature type="transmembrane region" description="Helical" evidence="11">
    <location>
        <begin position="280"/>
        <end position="299"/>
    </location>
</feature>
<evidence type="ECO:0000256" key="1">
    <source>
        <dbReference type="ARBA" id="ARBA00004141"/>
    </source>
</evidence>
<dbReference type="PROSITE" id="PS50216">
    <property type="entry name" value="DHHC"/>
    <property type="match status" value="1"/>
</dbReference>
<dbReference type="EMBL" id="JACAZI010000002">
    <property type="protein sequence ID" value="KAF7369756.1"/>
    <property type="molecule type" value="Genomic_DNA"/>
</dbReference>
<comment type="domain">
    <text evidence="11">The DHHC domain is required for palmitoyltransferase activity.</text>
</comment>
<dbReference type="InterPro" id="IPR039859">
    <property type="entry name" value="PFA4/ZDH16/20/ERF2-like"/>
</dbReference>
<evidence type="ECO:0000256" key="5">
    <source>
        <dbReference type="ARBA" id="ARBA00023136"/>
    </source>
</evidence>
<evidence type="ECO:0000313" key="14">
    <source>
        <dbReference type="Proteomes" id="UP000620124"/>
    </source>
</evidence>
<dbReference type="Proteomes" id="UP000620124">
    <property type="component" value="Unassembled WGS sequence"/>
</dbReference>
<proteinExistence type="inferred from homology"/>
<keyword evidence="2 11" id="KW-0808">Transferase</keyword>
<dbReference type="GO" id="GO:0005794">
    <property type="term" value="C:Golgi apparatus"/>
    <property type="evidence" value="ECO:0007669"/>
    <property type="project" value="TreeGrafter"/>
</dbReference>
<evidence type="ECO:0000256" key="2">
    <source>
        <dbReference type="ARBA" id="ARBA00022679"/>
    </source>
</evidence>
<feature type="transmembrane region" description="Helical" evidence="11">
    <location>
        <begin position="82"/>
        <end position="100"/>
    </location>
</feature>
<evidence type="ECO:0000256" key="11">
    <source>
        <dbReference type="RuleBase" id="RU079119"/>
    </source>
</evidence>
<feature type="transmembrane region" description="Helical" evidence="11">
    <location>
        <begin position="238"/>
        <end position="260"/>
    </location>
</feature>
<comment type="subcellular location">
    <subcellularLocation>
        <location evidence="1">Membrane</location>
        <topology evidence="1">Multi-pass membrane protein</topology>
    </subcellularLocation>
</comment>
<evidence type="ECO:0000256" key="6">
    <source>
        <dbReference type="ARBA" id="ARBA00023139"/>
    </source>
</evidence>
<protein>
    <recommendedName>
        <fullName evidence="11">Palmitoyltransferase</fullName>
        <ecNumber evidence="11">2.3.1.225</ecNumber>
    </recommendedName>
</protein>
<dbReference type="Pfam" id="PF01529">
    <property type="entry name" value="DHHC"/>
    <property type="match status" value="1"/>
</dbReference>
<dbReference type="GO" id="GO:0016020">
    <property type="term" value="C:membrane"/>
    <property type="evidence" value="ECO:0007669"/>
    <property type="project" value="UniProtKB-SubCell"/>
</dbReference>
<keyword evidence="5 11" id="KW-0472">Membrane</keyword>
<evidence type="ECO:0000259" key="12">
    <source>
        <dbReference type="Pfam" id="PF01529"/>
    </source>
</evidence>
<dbReference type="AlphaFoldDB" id="A0A8H6Z4J9"/>
<dbReference type="GO" id="GO:0005783">
    <property type="term" value="C:endoplasmic reticulum"/>
    <property type="evidence" value="ECO:0007669"/>
    <property type="project" value="TreeGrafter"/>
</dbReference>
<comment type="catalytic activity">
    <reaction evidence="10 11">
        <text>L-cysteinyl-[protein] + hexadecanoyl-CoA = S-hexadecanoyl-L-cysteinyl-[protein] + CoA</text>
        <dbReference type="Rhea" id="RHEA:36683"/>
        <dbReference type="Rhea" id="RHEA-COMP:10131"/>
        <dbReference type="Rhea" id="RHEA-COMP:11032"/>
        <dbReference type="ChEBI" id="CHEBI:29950"/>
        <dbReference type="ChEBI" id="CHEBI:57287"/>
        <dbReference type="ChEBI" id="CHEBI:57379"/>
        <dbReference type="ChEBI" id="CHEBI:74151"/>
        <dbReference type="EC" id="2.3.1.225"/>
    </reaction>
</comment>
<evidence type="ECO:0000313" key="13">
    <source>
        <dbReference type="EMBL" id="KAF7369756.1"/>
    </source>
</evidence>
<dbReference type="EC" id="2.3.1.225" evidence="11"/>
<accession>A0A8H6Z4J9</accession>
<dbReference type="GO" id="GO:0019706">
    <property type="term" value="F:protein-cysteine S-palmitoyltransferase activity"/>
    <property type="evidence" value="ECO:0007669"/>
    <property type="project" value="UniProtKB-EC"/>
</dbReference>
<evidence type="ECO:0000256" key="7">
    <source>
        <dbReference type="ARBA" id="ARBA00023288"/>
    </source>
</evidence>
<evidence type="ECO:0000256" key="9">
    <source>
        <dbReference type="ARBA" id="ARBA00038298"/>
    </source>
</evidence>
<gene>
    <name evidence="13" type="ORF">MVEN_00307400</name>
</gene>
<evidence type="ECO:0000256" key="10">
    <source>
        <dbReference type="ARBA" id="ARBA00048048"/>
    </source>
</evidence>
<feature type="transmembrane region" description="Helical" evidence="11">
    <location>
        <begin position="43"/>
        <end position="62"/>
    </location>
</feature>
<keyword evidence="7" id="KW-0449">Lipoprotein</keyword>
<comment type="caution">
    <text evidence="13">The sequence shown here is derived from an EMBL/GenBank/DDBJ whole genome shotgun (WGS) entry which is preliminary data.</text>
</comment>
<keyword evidence="8 11" id="KW-0012">Acyltransferase</keyword>
<organism evidence="13 14">
    <name type="scientific">Mycena venus</name>
    <dbReference type="NCBI Taxonomy" id="2733690"/>
    <lineage>
        <taxon>Eukaryota</taxon>
        <taxon>Fungi</taxon>
        <taxon>Dikarya</taxon>
        <taxon>Basidiomycota</taxon>
        <taxon>Agaricomycotina</taxon>
        <taxon>Agaricomycetes</taxon>
        <taxon>Agaricomycetidae</taxon>
        <taxon>Agaricales</taxon>
        <taxon>Marasmiineae</taxon>
        <taxon>Mycenaceae</taxon>
        <taxon>Mycena</taxon>
    </lineage>
</organism>
<keyword evidence="4 11" id="KW-1133">Transmembrane helix</keyword>
<evidence type="ECO:0000256" key="4">
    <source>
        <dbReference type="ARBA" id="ARBA00022989"/>
    </source>
</evidence>
<reference evidence="13" key="1">
    <citation type="submission" date="2020-05" db="EMBL/GenBank/DDBJ databases">
        <title>Mycena genomes resolve the evolution of fungal bioluminescence.</title>
        <authorList>
            <person name="Tsai I.J."/>
        </authorList>
    </citation>
    <scope>NUCLEOTIDE SEQUENCE</scope>
    <source>
        <strain evidence="13">CCC161011</strain>
    </source>
</reference>
<keyword evidence="14" id="KW-1185">Reference proteome</keyword>
<keyword evidence="3 11" id="KW-0812">Transmembrane</keyword>
<dbReference type="PANTHER" id="PTHR22883">
    <property type="entry name" value="ZINC FINGER DHHC DOMAIN CONTAINING PROTEIN"/>
    <property type="match status" value="1"/>
</dbReference>
<feature type="domain" description="Palmitoyltransferase DHHC" evidence="12">
    <location>
        <begin position="193"/>
        <end position="315"/>
    </location>
</feature>
<evidence type="ECO:0000256" key="3">
    <source>
        <dbReference type="ARBA" id="ARBA00022692"/>
    </source>
</evidence>
<name>A0A8H6Z4J9_9AGAR</name>
<dbReference type="InterPro" id="IPR001594">
    <property type="entry name" value="Palmitoyltrfase_DHHC"/>
</dbReference>